<evidence type="ECO:0000259" key="3">
    <source>
        <dbReference type="Pfam" id="PF18201"/>
    </source>
</evidence>
<feature type="domain" description="PIH1D1/2/3 CS-like" evidence="3">
    <location>
        <begin position="18"/>
        <end position="106"/>
    </location>
</feature>
<evidence type="ECO:0000313" key="5">
    <source>
        <dbReference type="Proteomes" id="UP001470230"/>
    </source>
</evidence>
<dbReference type="InterPro" id="IPR041442">
    <property type="entry name" value="PIH1D1/2/3_CS-like"/>
</dbReference>
<reference evidence="4 5" key="1">
    <citation type="submission" date="2024-04" db="EMBL/GenBank/DDBJ databases">
        <title>Tritrichomonas musculus Genome.</title>
        <authorList>
            <person name="Alves-Ferreira E."/>
            <person name="Grigg M."/>
            <person name="Lorenzi H."/>
            <person name="Galac M."/>
        </authorList>
    </citation>
    <scope>NUCLEOTIDE SEQUENCE [LARGE SCALE GENOMIC DNA]</scope>
    <source>
        <strain evidence="4 5">EAF2021</strain>
    </source>
</reference>
<dbReference type="Proteomes" id="UP001470230">
    <property type="component" value="Unassembled WGS sequence"/>
</dbReference>
<gene>
    <name evidence="4" type="ORF">M9Y10_039093</name>
</gene>
<evidence type="ECO:0000313" key="4">
    <source>
        <dbReference type="EMBL" id="KAK8888033.1"/>
    </source>
</evidence>
<protein>
    <recommendedName>
        <fullName evidence="3">PIH1D1/2/3 CS-like domain-containing protein</fullName>
    </recommendedName>
</protein>
<dbReference type="EMBL" id="JAPFFF010000006">
    <property type="protein sequence ID" value="KAK8888033.1"/>
    <property type="molecule type" value="Genomic_DNA"/>
</dbReference>
<feature type="compositionally biased region" description="Basic and acidic residues" evidence="2">
    <location>
        <begin position="245"/>
        <end position="257"/>
    </location>
</feature>
<proteinExistence type="inferred from homology"/>
<accession>A0ABR2KB05</accession>
<dbReference type="Pfam" id="PF18201">
    <property type="entry name" value="PIH1_CS"/>
    <property type="match status" value="1"/>
</dbReference>
<evidence type="ECO:0000256" key="2">
    <source>
        <dbReference type="SAM" id="MobiDB-lite"/>
    </source>
</evidence>
<sequence>MIKSKNGLNLTDTLAGWEIIKKGNFDYGDHLEGYSDPDKKLPSSLIIHIALPGVNDPSTIDAEVHNKSVHIKALIHNFSIPLPYEVVVNDDYSAKWKPPLLTLEIKVKQEKKIRRPFLIHEEEEEIDDKNLETFNEPQQEVPPDVVYEAFKDPNSDEKPKVQTIQKMQYNMTTEDKVVTIVLYVPRAVESTLVVDDNYISIETKNGQLYQAEIKPPFPLKSDPVIKCNPVSTTLIFIETDEEEKPAENVDDKKKEEDMAIPEELPPMKNKFIYELEP</sequence>
<evidence type="ECO:0000256" key="1">
    <source>
        <dbReference type="ARBA" id="ARBA00008511"/>
    </source>
</evidence>
<comment type="similarity">
    <text evidence="1">Belongs to the PIH1 family.</text>
</comment>
<feature type="region of interest" description="Disordered" evidence="2">
    <location>
        <begin position="241"/>
        <end position="265"/>
    </location>
</feature>
<keyword evidence="5" id="KW-1185">Reference proteome</keyword>
<name>A0ABR2KB05_9EUKA</name>
<comment type="caution">
    <text evidence="4">The sequence shown here is derived from an EMBL/GenBank/DDBJ whole genome shotgun (WGS) entry which is preliminary data.</text>
</comment>
<organism evidence="4 5">
    <name type="scientific">Tritrichomonas musculus</name>
    <dbReference type="NCBI Taxonomy" id="1915356"/>
    <lineage>
        <taxon>Eukaryota</taxon>
        <taxon>Metamonada</taxon>
        <taxon>Parabasalia</taxon>
        <taxon>Tritrichomonadida</taxon>
        <taxon>Tritrichomonadidae</taxon>
        <taxon>Tritrichomonas</taxon>
    </lineage>
</organism>